<protein>
    <submittedName>
        <fullName evidence="2">YtxH domain-containing protein</fullName>
    </submittedName>
</protein>
<reference evidence="2" key="1">
    <citation type="submission" date="2024-05" db="EMBL/GenBank/DDBJ databases">
        <title>Herbiconiux sp. A18JL235.</title>
        <authorList>
            <person name="Zhang G."/>
        </authorList>
    </citation>
    <scope>NUCLEOTIDE SEQUENCE</scope>
    <source>
        <strain evidence="2">A18JL235</strain>
    </source>
</reference>
<dbReference type="AlphaFoldDB" id="A0AB39BGE0"/>
<accession>A0AB39BGE0</accession>
<evidence type="ECO:0000313" key="2">
    <source>
        <dbReference type="EMBL" id="XDI05468.1"/>
    </source>
</evidence>
<dbReference type="EMBL" id="CP162511">
    <property type="protein sequence ID" value="XDI05468.1"/>
    <property type="molecule type" value="Genomic_DNA"/>
</dbReference>
<feature type="compositionally biased region" description="Low complexity" evidence="1">
    <location>
        <begin position="86"/>
        <end position="148"/>
    </location>
</feature>
<organism evidence="2">
    <name type="scientific">Herbiconiux sp. A18JL235</name>
    <dbReference type="NCBI Taxonomy" id="3152363"/>
    <lineage>
        <taxon>Bacteria</taxon>
        <taxon>Bacillati</taxon>
        <taxon>Actinomycetota</taxon>
        <taxon>Actinomycetes</taxon>
        <taxon>Micrococcales</taxon>
        <taxon>Microbacteriaceae</taxon>
        <taxon>Herbiconiux</taxon>
    </lineage>
</organism>
<name>A0AB39BGE0_9MICO</name>
<dbReference type="RefSeq" id="WP_368497857.1">
    <property type="nucleotide sequence ID" value="NZ_CP162511.1"/>
</dbReference>
<feature type="region of interest" description="Disordered" evidence="1">
    <location>
        <begin position="74"/>
        <end position="148"/>
    </location>
</feature>
<gene>
    <name evidence="2" type="ORF">ABFY20_19445</name>
</gene>
<evidence type="ECO:0000256" key="1">
    <source>
        <dbReference type="SAM" id="MobiDB-lite"/>
    </source>
</evidence>
<proteinExistence type="predicted"/>
<sequence length="148" mass="14794">MRGKIIFVVGLATGYVLGTRAGRERYEQIKAGAEKVWNTPTVQAGVHTVQDFAGARVDEVKATLSRKARNALGALIGREPLSSPQRGSSSGPVARSGGASASGSPASASSASGAPKPSAAAKTTAAKKPAPKRSANSSSAASASTSDE</sequence>